<feature type="transmembrane region" description="Helical" evidence="12">
    <location>
        <begin position="199"/>
        <end position="225"/>
    </location>
</feature>
<evidence type="ECO:0000256" key="11">
    <source>
        <dbReference type="ARBA" id="ARBA00023136"/>
    </source>
</evidence>
<reference evidence="14 15" key="1">
    <citation type="submission" date="2016-11" db="EMBL/GenBank/DDBJ databases">
        <authorList>
            <person name="Jaros S."/>
            <person name="Januszkiewicz K."/>
            <person name="Wedrychowicz H."/>
        </authorList>
    </citation>
    <scope>NUCLEOTIDE SEQUENCE [LARGE SCALE GENOMIC DNA]</scope>
    <source>
        <strain evidence="14 15">DSM 28715</strain>
    </source>
</reference>
<comment type="similarity">
    <text evidence="2">Belongs to the fatty acid desaturase type 1 family. AlkB subfamily.</text>
</comment>
<dbReference type="PANTHER" id="PTHR38674:SF1">
    <property type="entry name" value="ALKANE 1-MONOOXYGENASE 1"/>
    <property type="match status" value="1"/>
</dbReference>
<keyword evidence="10 14" id="KW-0503">Monooxygenase</keyword>
<evidence type="ECO:0000256" key="8">
    <source>
        <dbReference type="ARBA" id="ARBA00023002"/>
    </source>
</evidence>
<dbReference type="STRING" id="1508389.SAMN05444003_1109"/>
<dbReference type="CDD" id="cd03512">
    <property type="entry name" value="Alkane-hydroxylase"/>
    <property type="match status" value="1"/>
</dbReference>
<evidence type="ECO:0000256" key="2">
    <source>
        <dbReference type="ARBA" id="ARBA00010823"/>
    </source>
</evidence>
<organism evidence="14 15">
    <name type="scientific">Cognatiyoonia sediminum</name>
    <dbReference type="NCBI Taxonomy" id="1508389"/>
    <lineage>
        <taxon>Bacteria</taxon>
        <taxon>Pseudomonadati</taxon>
        <taxon>Pseudomonadota</taxon>
        <taxon>Alphaproteobacteria</taxon>
        <taxon>Rhodobacterales</taxon>
        <taxon>Paracoccaceae</taxon>
        <taxon>Cognatiyoonia</taxon>
    </lineage>
</organism>
<dbReference type="InterPro" id="IPR005804">
    <property type="entry name" value="FA_desaturase_dom"/>
</dbReference>
<gene>
    <name evidence="14" type="ORF">SAMN05444003_1109</name>
</gene>
<dbReference type="AlphaFoldDB" id="A0A1M5MZM0"/>
<dbReference type="Pfam" id="PF00487">
    <property type="entry name" value="FA_desaturase"/>
    <property type="match status" value="1"/>
</dbReference>
<keyword evidence="15" id="KW-1185">Reference proteome</keyword>
<dbReference type="InterPro" id="IPR033885">
    <property type="entry name" value="AlkB/XylM"/>
</dbReference>
<evidence type="ECO:0000256" key="7">
    <source>
        <dbReference type="ARBA" id="ARBA00022989"/>
    </source>
</evidence>
<proteinExistence type="inferred from homology"/>
<evidence type="ECO:0000256" key="5">
    <source>
        <dbReference type="ARBA" id="ARBA00022692"/>
    </source>
</evidence>
<sequence length="335" mass="37050">MLRFYLATTLPALLIAIGAVLGGWWVALGLIFMTSLTFALDSLVNITPNENAETEFPAGDGLLVLIGTLHFVLMLLVVWTLANGSHSLAANIALFISAGLFFGQVSNSAAHELIHRSRRDLRQLGVWVYISILVGHHTSAHLLVHHRFVATSDDPNSAQLGESYYRYVARAWVGSFSKGFAAETQRLKSINRPNSQNPYWVYLTGGLAMLVLAFLIGGVAGLVAYTGLALYATAQLLLSDYVQHYGLSRTIDDNKAEPTTAFHSWDSPHWFSSSMMLNAPRHSQHHTRPMKPFTSLEPHSDGPMLPHSLPAMATLALLPSRWRKVMDHRALKWQN</sequence>
<keyword evidence="7 12" id="KW-1133">Transmembrane helix</keyword>
<dbReference type="RefSeq" id="WP_072899836.1">
    <property type="nucleotide sequence ID" value="NZ_FQXB01000001.1"/>
</dbReference>
<dbReference type="GO" id="GO:0046872">
    <property type="term" value="F:metal ion binding"/>
    <property type="evidence" value="ECO:0007669"/>
    <property type="project" value="UniProtKB-KW"/>
</dbReference>
<keyword evidence="5 12" id="KW-0812">Transmembrane</keyword>
<dbReference type="GO" id="GO:0005886">
    <property type="term" value="C:plasma membrane"/>
    <property type="evidence" value="ECO:0007669"/>
    <property type="project" value="UniProtKB-SubCell"/>
</dbReference>
<feature type="transmembrane region" description="Helical" evidence="12">
    <location>
        <begin position="61"/>
        <end position="82"/>
    </location>
</feature>
<evidence type="ECO:0000256" key="4">
    <source>
        <dbReference type="ARBA" id="ARBA00022519"/>
    </source>
</evidence>
<dbReference type="EMBL" id="FQXB01000001">
    <property type="protein sequence ID" value="SHG82677.1"/>
    <property type="molecule type" value="Genomic_DNA"/>
</dbReference>
<keyword evidence="8" id="KW-0560">Oxidoreductase</keyword>
<feature type="domain" description="Fatty acid desaturase" evidence="13">
    <location>
        <begin position="90"/>
        <end position="300"/>
    </location>
</feature>
<feature type="transmembrane region" description="Helical" evidence="12">
    <location>
        <begin position="126"/>
        <end position="144"/>
    </location>
</feature>
<keyword evidence="4" id="KW-0997">Cell inner membrane</keyword>
<evidence type="ECO:0000256" key="12">
    <source>
        <dbReference type="SAM" id="Phobius"/>
    </source>
</evidence>
<evidence type="ECO:0000256" key="3">
    <source>
        <dbReference type="ARBA" id="ARBA00022475"/>
    </source>
</evidence>
<keyword evidence="11 12" id="KW-0472">Membrane</keyword>
<evidence type="ECO:0000259" key="13">
    <source>
        <dbReference type="Pfam" id="PF00487"/>
    </source>
</evidence>
<evidence type="ECO:0000256" key="6">
    <source>
        <dbReference type="ARBA" id="ARBA00022723"/>
    </source>
</evidence>
<keyword evidence="6" id="KW-0479">Metal-binding</keyword>
<evidence type="ECO:0000313" key="14">
    <source>
        <dbReference type="EMBL" id="SHG82677.1"/>
    </source>
</evidence>
<keyword evidence="3" id="KW-1003">Cell membrane</keyword>
<evidence type="ECO:0000313" key="15">
    <source>
        <dbReference type="Proteomes" id="UP000184074"/>
    </source>
</evidence>
<dbReference type="GO" id="GO:0004497">
    <property type="term" value="F:monooxygenase activity"/>
    <property type="evidence" value="ECO:0007669"/>
    <property type="project" value="UniProtKB-KW"/>
</dbReference>
<dbReference type="Proteomes" id="UP000184074">
    <property type="component" value="Unassembled WGS sequence"/>
</dbReference>
<evidence type="ECO:0000256" key="9">
    <source>
        <dbReference type="ARBA" id="ARBA00023004"/>
    </source>
</evidence>
<comment type="subcellular location">
    <subcellularLocation>
        <location evidence="1">Cell inner membrane</location>
        <topology evidence="1">Multi-pass membrane protein</topology>
    </subcellularLocation>
</comment>
<name>A0A1M5MZM0_9RHOB</name>
<dbReference type="OrthoDB" id="4759734at2"/>
<feature type="transmembrane region" description="Helical" evidence="12">
    <location>
        <begin position="88"/>
        <end position="105"/>
    </location>
</feature>
<evidence type="ECO:0000256" key="1">
    <source>
        <dbReference type="ARBA" id="ARBA00004429"/>
    </source>
</evidence>
<dbReference type="PANTHER" id="PTHR38674">
    <property type="entry name" value="ALKANE 1-MONOOXYGENASE 1"/>
    <property type="match status" value="1"/>
</dbReference>
<keyword evidence="9" id="KW-0408">Iron</keyword>
<accession>A0A1M5MZM0</accession>
<dbReference type="GO" id="GO:0006629">
    <property type="term" value="P:lipid metabolic process"/>
    <property type="evidence" value="ECO:0007669"/>
    <property type="project" value="InterPro"/>
</dbReference>
<feature type="transmembrane region" description="Helical" evidence="12">
    <location>
        <begin position="12"/>
        <end position="40"/>
    </location>
</feature>
<protein>
    <submittedName>
        <fullName evidence="14">Alkane 1-monooxygenase</fullName>
    </submittedName>
</protein>
<evidence type="ECO:0000256" key="10">
    <source>
        <dbReference type="ARBA" id="ARBA00023033"/>
    </source>
</evidence>